<comment type="caution">
    <text evidence="1">The sequence shown here is derived from an EMBL/GenBank/DDBJ whole genome shotgun (WGS) entry which is preliminary data.</text>
</comment>
<accession>A0A2A2KVV7</accession>
<dbReference type="EMBL" id="LIAE01007628">
    <property type="protein sequence ID" value="PAV77997.1"/>
    <property type="molecule type" value="Genomic_DNA"/>
</dbReference>
<organism evidence="1 2">
    <name type="scientific">Diploscapter pachys</name>
    <dbReference type="NCBI Taxonomy" id="2018661"/>
    <lineage>
        <taxon>Eukaryota</taxon>
        <taxon>Metazoa</taxon>
        <taxon>Ecdysozoa</taxon>
        <taxon>Nematoda</taxon>
        <taxon>Chromadorea</taxon>
        <taxon>Rhabditida</taxon>
        <taxon>Rhabditina</taxon>
        <taxon>Rhabditomorpha</taxon>
        <taxon>Rhabditoidea</taxon>
        <taxon>Rhabditidae</taxon>
        <taxon>Diploscapter</taxon>
    </lineage>
</organism>
<evidence type="ECO:0000313" key="1">
    <source>
        <dbReference type="EMBL" id="PAV77997.1"/>
    </source>
</evidence>
<dbReference type="Proteomes" id="UP000218231">
    <property type="component" value="Unassembled WGS sequence"/>
</dbReference>
<keyword evidence="2" id="KW-1185">Reference proteome</keyword>
<dbReference type="AlphaFoldDB" id="A0A2A2KVV7"/>
<proteinExistence type="predicted"/>
<gene>
    <name evidence="1" type="ORF">WR25_00892</name>
</gene>
<sequence>MYSLAGEFQNKGTSSNNKHFGNCLLLPALMLQLAQLLWSSDLLSFGYEGNASALMQYGNSLHLLPGYFEQTARRQPIRPIKLGKFVFVSWNSSCH</sequence>
<name>A0A2A2KVV7_9BILA</name>
<evidence type="ECO:0000313" key="2">
    <source>
        <dbReference type="Proteomes" id="UP000218231"/>
    </source>
</evidence>
<protein>
    <submittedName>
        <fullName evidence="1">Uncharacterized protein</fullName>
    </submittedName>
</protein>
<reference evidence="1 2" key="1">
    <citation type="journal article" date="2017" name="Curr. Biol.">
        <title>Genome architecture and evolution of a unichromosomal asexual nematode.</title>
        <authorList>
            <person name="Fradin H."/>
            <person name="Zegar C."/>
            <person name="Gutwein M."/>
            <person name="Lucas J."/>
            <person name="Kovtun M."/>
            <person name="Corcoran D."/>
            <person name="Baugh L.R."/>
            <person name="Kiontke K."/>
            <person name="Gunsalus K."/>
            <person name="Fitch D.H."/>
            <person name="Piano F."/>
        </authorList>
    </citation>
    <scope>NUCLEOTIDE SEQUENCE [LARGE SCALE GENOMIC DNA]</scope>
    <source>
        <strain evidence="1">PF1309</strain>
    </source>
</reference>